<dbReference type="EMBL" id="UIDD01000006">
    <property type="protein sequence ID" value="SUQ62416.1"/>
    <property type="molecule type" value="Genomic_DNA"/>
</dbReference>
<organism evidence="2 3">
    <name type="scientific">Pseudomonas wadenswilerensis</name>
    <dbReference type="NCBI Taxonomy" id="1785161"/>
    <lineage>
        <taxon>Bacteria</taxon>
        <taxon>Pseudomonadati</taxon>
        <taxon>Pseudomonadota</taxon>
        <taxon>Gammaproteobacteria</taxon>
        <taxon>Pseudomonadales</taxon>
        <taxon>Pseudomonadaceae</taxon>
        <taxon>Pseudomonas</taxon>
    </lineage>
</organism>
<evidence type="ECO:0000313" key="2">
    <source>
        <dbReference type="EMBL" id="SUQ62416.1"/>
    </source>
</evidence>
<feature type="compositionally biased region" description="Polar residues" evidence="1">
    <location>
        <begin position="1"/>
        <end position="20"/>
    </location>
</feature>
<evidence type="ECO:0008006" key="4">
    <source>
        <dbReference type="Google" id="ProtNLM"/>
    </source>
</evidence>
<reference evidence="3" key="1">
    <citation type="submission" date="2018-07" db="EMBL/GenBank/DDBJ databases">
        <authorList>
            <person name="Blom J."/>
        </authorList>
    </citation>
    <scope>NUCLEOTIDE SEQUENCE [LARGE SCALE GENOMIC DNA]</scope>
    <source>
        <strain evidence="3">CCOS 864</strain>
    </source>
</reference>
<dbReference type="Proteomes" id="UP000255177">
    <property type="component" value="Unassembled WGS sequence"/>
</dbReference>
<dbReference type="RefSeq" id="WP_166675663.1">
    <property type="nucleotide sequence ID" value="NZ_CBCSFG010000030.1"/>
</dbReference>
<accession>A0A380SYU7</accession>
<evidence type="ECO:0000313" key="3">
    <source>
        <dbReference type="Proteomes" id="UP000255177"/>
    </source>
</evidence>
<name>A0A380SYU7_9PSED</name>
<sequence>MSLQQGNTQEKPVPNPQASVGGTIIDKDGNEITITEEMIQHACEELEKSRVELAKKD</sequence>
<dbReference type="NCBIfam" id="NF045613">
    <property type="entry name" value="PA1571_fam"/>
    <property type="match status" value="1"/>
</dbReference>
<gene>
    <name evidence="2" type="ORF">CCOS864_01859</name>
</gene>
<protein>
    <recommendedName>
        <fullName evidence="4">Multifunctional fatty acid oxidation complex subunit alpha</fullName>
    </recommendedName>
</protein>
<dbReference type="AlphaFoldDB" id="A0A380SYU7"/>
<proteinExistence type="predicted"/>
<dbReference type="InterPro" id="IPR054635">
    <property type="entry name" value="PA1571-like"/>
</dbReference>
<keyword evidence="3" id="KW-1185">Reference proteome</keyword>
<evidence type="ECO:0000256" key="1">
    <source>
        <dbReference type="SAM" id="MobiDB-lite"/>
    </source>
</evidence>
<feature type="region of interest" description="Disordered" evidence="1">
    <location>
        <begin position="1"/>
        <end position="25"/>
    </location>
</feature>